<dbReference type="Pfam" id="PF13621">
    <property type="entry name" value="Cupin_8"/>
    <property type="match status" value="1"/>
</dbReference>
<dbReference type="InterPro" id="IPR019786">
    <property type="entry name" value="Zinc_finger_PHD-type_CS"/>
</dbReference>
<keyword evidence="16" id="KW-0539">Nucleus</keyword>
<dbReference type="InterPro" id="IPR003347">
    <property type="entry name" value="JmjC_dom"/>
</dbReference>
<organism evidence="20 21">
    <name type="scientific">[Candida] anglica</name>
    <dbReference type="NCBI Taxonomy" id="148631"/>
    <lineage>
        <taxon>Eukaryota</taxon>
        <taxon>Fungi</taxon>
        <taxon>Dikarya</taxon>
        <taxon>Ascomycota</taxon>
        <taxon>Saccharomycotina</taxon>
        <taxon>Pichiomycetes</taxon>
        <taxon>Debaryomycetaceae</taxon>
        <taxon>Kurtzmaniella</taxon>
    </lineage>
</organism>
<evidence type="ECO:0000256" key="10">
    <source>
        <dbReference type="ARBA" id="ARBA00022853"/>
    </source>
</evidence>
<keyword evidence="14" id="KW-0805">Transcription regulation</keyword>
<keyword evidence="10" id="KW-0156">Chromatin regulator</keyword>
<name>A0ABP0EI41_9ASCO</name>
<comment type="catalytic activity">
    <reaction evidence="18">
        <text>N(6),N(6)-dimethyl-L-lysyl(36)-[histone H3] + 2 2-oxoglutarate + 2 O2 = L-lysyl(36)-[histone H3] + 2 formaldehyde + 2 succinate + 2 CO2</text>
        <dbReference type="Rhea" id="RHEA:42032"/>
        <dbReference type="Rhea" id="RHEA-COMP:9785"/>
        <dbReference type="Rhea" id="RHEA-COMP:9787"/>
        <dbReference type="ChEBI" id="CHEBI:15379"/>
        <dbReference type="ChEBI" id="CHEBI:16526"/>
        <dbReference type="ChEBI" id="CHEBI:16810"/>
        <dbReference type="ChEBI" id="CHEBI:16842"/>
        <dbReference type="ChEBI" id="CHEBI:29969"/>
        <dbReference type="ChEBI" id="CHEBI:30031"/>
        <dbReference type="ChEBI" id="CHEBI:61976"/>
        <dbReference type="EC" id="1.14.11.27"/>
    </reaction>
</comment>
<dbReference type="SMART" id="SM00249">
    <property type="entry name" value="PHD"/>
    <property type="match status" value="1"/>
</dbReference>
<evidence type="ECO:0000256" key="6">
    <source>
        <dbReference type="ARBA" id="ARBA00015153"/>
    </source>
</evidence>
<evidence type="ECO:0000313" key="20">
    <source>
        <dbReference type="EMBL" id="CAK7918500.1"/>
    </source>
</evidence>
<dbReference type="Proteomes" id="UP001497600">
    <property type="component" value="Chromosome G"/>
</dbReference>
<evidence type="ECO:0000256" key="13">
    <source>
        <dbReference type="ARBA" id="ARBA00023004"/>
    </source>
</evidence>
<evidence type="ECO:0000256" key="8">
    <source>
        <dbReference type="ARBA" id="ARBA00022771"/>
    </source>
</evidence>
<evidence type="ECO:0000256" key="2">
    <source>
        <dbReference type="ARBA" id="ARBA00003909"/>
    </source>
</evidence>
<accession>A0ABP0EI41</accession>
<dbReference type="InterPro" id="IPR050690">
    <property type="entry name" value="JHDM1_Histone_Demethylase"/>
</dbReference>
<sequence length="512" mass="58511">MKRRLSITSQDTCPICIAKPIDENESGGSVTWIQCSKCAQWYHTICLKISNVEAAQYNFYHCKECSIVHGPSVRRRKSARSTASIDYVALNEGNTFAVDKTVHPHINSFHEFASTGDIDQHIEIKTNLDQRHLLQRRIGCDIEDIKPILIPAGSRDDNETLGMKLPTSADKITVSYVAQEVGEETPVEVMDVLTQQGVKPGWNMGQWRDYFNNPQNRDRIRNVISLEISDSETLGGGFKRPLMVENLDLVDKVWTSLKNEPRPKVTKYCLMSVKGSFTDFHIDFGGTSVYYTICSGKKSFLMFPPTDHNLKLYQNWCLETDQNFMWFPSINGDTRIGQPTGGFKVDLNVGDVFIIPSGWIHAVYTPEDSVVIGGNYLTLMDLDMQLKINDIEKATKVPSKFRFPAFNKVLWLTSWYYYKHPQDLIDDLPKEDVTKFKVEENDHETINVKQEDEEIGESRAKKIFHKLISHLRSHLELSKSFKPARASIPMNIIGKDPLKYLDEISKWSEETL</sequence>
<keyword evidence="8" id="KW-0863">Zinc-finger</keyword>
<dbReference type="PROSITE" id="PS01359">
    <property type="entry name" value="ZF_PHD_1"/>
    <property type="match status" value="1"/>
</dbReference>
<dbReference type="EC" id="1.14.11.27" evidence="5"/>
<dbReference type="SUPFAM" id="SSF57903">
    <property type="entry name" value="FYVE/PHD zinc finger"/>
    <property type="match status" value="1"/>
</dbReference>
<proteinExistence type="inferred from homology"/>
<dbReference type="PANTHER" id="PTHR23123">
    <property type="entry name" value="PHD/F-BOX CONTAINING PROTEIN"/>
    <property type="match status" value="1"/>
</dbReference>
<evidence type="ECO:0000256" key="18">
    <source>
        <dbReference type="ARBA" id="ARBA00047915"/>
    </source>
</evidence>
<evidence type="ECO:0000256" key="15">
    <source>
        <dbReference type="ARBA" id="ARBA00023163"/>
    </source>
</evidence>
<gene>
    <name evidence="20" type="primary">JHD1</name>
    <name evidence="20" type="ORF">CAAN4_G13498</name>
</gene>
<keyword evidence="7" id="KW-0479">Metal-binding</keyword>
<dbReference type="InterPro" id="IPR011011">
    <property type="entry name" value="Znf_FYVE_PHD"/>
</dbReference>
<dbReference type="PROSITE" id="PS51184">
    <property type="entry name" value="JMJC"/>
    <property type="match status" value="1"/>
</dbReference>
<dbReference type="Gene3D" id="2.60.120.650">
    <property type="entry name" value="Cupin"/>
    <property type="match status" value="1"/>
</dbReference>
<dbReference type="CDD" id="cd15517">
    <property type="entry name" value="PHD_TCF19_like"/>
    <property type="match status" value="1"/>
</dbReference>
<dbReference type="InterPro" id="IPR001965">
    <property type="entry name" value="Znf_PHD"/>
</dbReference>
<comment type="similarity">
    <text evidence="4">Belongs to the JHDM1 histone demethylase family.</text>
</comment>
<evidence type="ECO:0000256" key="17">
    <source>
        <dbReference type="ARBA" id="ARBA00031083"/>
    </source>
</evidence>
<evidence type="ECO:0000256" key="1">
    <source>
        <dbReference type="ARBA" id="ARBA00001954"/>
    </source>
</evidence>
<evidence type="ECO:0000256" key="14">
    <source>
        <dbReference type="ARBA" id="ARBA00023015"/>
    </source>
</evidence>
<dbReference type="Pfam" id="PF17811">
    <property type="entry name" value="JHD"/>
    <property type="match status" value="1"/>
</dbReference>
<evidence type="ECO:0000256" key="3">
    <source>
        <dbReference type="ARBA" id="ARBA00004123"/>
    </source>
</evidence>
<keyword evidence="11" id="KW-0223">Dioxygenase</keyword>
<evidence type="ECO:0000256" key="7">
    <source>
        <dbReference type="ARBA" id="ARBA00022723"/>
    </source>
</evidence>
<dbReference type="SUPFAM" id="SSF51197">
    <property type="entry name" value="Clavaminate synthase-like"/>
    <property type="match status" value="1"/>
</dbReference>
<evidence type="ECO:0000313" key="21">
    <source>
        <dbReference type="Proteomes" id="UP001497600"/>
    </source>
</evidence>
<dbReference type="InterPro" id="IPR041070">
    <property type="entry name" value="JHD"/>
</dbReference>
<evidence type="ECO:0000256" key="16">
    <source>
        <dbReference type="ARBA" id="ARBA00023242"/>
    </source>
</evidence>
<feature type="domain" description="JmjC" evidence="19">
    <location>
        <begin position="202"/>
        <end position="393"/>
    </location>
</feature>
<dbReference type="EMBL" id="OZ004259">
    <property type="protein sequence ID" value="CAK7918500.1"/>
    <property type="molecule type" value="Genomic_DNA"/>
</dbReference>
<evidence type="ECO:0000256" key="4">
    <source>
        <dbReference type="ARBA" id="ARBA00008037"/>
    </source>
</evidence>
<keyword evidence="12" id="KW-0560">Oxidoreductase</keyword>
<keyword evidence="13" id="KW-0408">Iron</keyword>
<comment type="cofactor">
    <cofactor evidence="1">
        <name>Fe(2+)</name>
        <dbReference type="ChEBI" id="CHEBI:29033"/>
    </cofactor>
</comment>
<reference evidence="20 21" key="1">
    <citation type="submission" date="2024-01" db="EMBL/GenBank/DDBJ databases">
        <authorList>
            <consortium name="Genoscope - CEA"/>
            <person name="William W."/>
        </authorList>
    </citation>
    <scope>NUCLEOTIDE SEQUENCE [LARGE SCALE GENOMIC DNA]</scope>
    <source>
        <strain evidence="20 21">29B2s-10</strain>
    </source>
</reference>
<keyword evidence="15" id="KW-0804">Transcription</keyword>
<evidence type="ECO:0000256" key="11">
    <source>
        <dbReference type="ARBA" id="ARBA00022964"/>
    </source>
</evidence>
<evidence type="ECO:0000256" key="5">
    <source>
        <dbReference type="ARBA" id="ARBA00013246"/>
    </source>
</evidence>
<dbReference type="SMART" id="SM00558">
    <property type="entry name" value="JmjC"/>
    <property type="match status" value="1"/>
</dbReference>
<protein>
    <recommendedName>
        <fullName evidence="6">JmjC domain-containing histone demethylation protein 1</fullName>
        <ecNumber evidence="5">1.14.11.27</ecNumber>
    </recommendedName>
    <alternativeName>
        <fullName evidence="17">[Histone-H3]-lysine-36 demethylase 1</fullName>
    </alternativeName>
</protein>
<keyword evidence="9" id="KW-0862">Zinc</keyword>
<comment type="function">
    <text evidence="2">Histone demethylase that specifically demethylates 'Lys-36' of histone H3, thereby playing a central role in histone code.</text>
</comment>
<evidence type="ECO:0000256" key="9">
    <source>
        <dbReference type="ARBA" id="ARBA00022833"/>
    </source>
</evidence>
<comment type="subcellular location">
    <subcellularLocation>
        <location evidence="3">Nucleus</location>
    </subcellularLocation>
</comment>
<evidence type="ECO:0000259" key="19">
    <source>
        <dbReference type="PROSITE" id="PS51184"/>
    </source>
</evidence>
<evidence type="ECO:0000256" key="12">
    <source>
        <dbReference type="ARBA" id="ARBA00023002"/>
    </source>
</evidence>
<dbReference type="InterPro" id="IPR041667">
    <property type="entry name" value="Cupin_8"/>
</dbReference>
<keyword evidence="21" id="KW-1185">Reference proteome</keyword>